<dbReference type="GO" id="GO:0008817">
    <property type="term" value="F:corrinoid adenosyltransferase activity"/>
    <property type="evidence" value="ECO:0007669"/>
    <property type="project" value="UniProtKB-EC"/>
</dbReference>
<dbReference type="RefSeq" id="WP_126309862.1">
    <property type="nucleotide sequence ID" value="NZ_AP018449.1"/>
</dbReference>
<dbReference type="EC" id="2.5.1.17" evidence="1"/>
<gene>
    <name evidence="1" type="primary">cobO_2</name>
    <name evidence="1" type="ORF">MAMMFC1_03686</name>
</gene>
<dbReference type="PANTHER" id="PTHR46638:SF1">
    <property type="entry name" value="CORRINOID ADENOSYLTRANSFERASE"/>
    <property type="match status" value="1"/>
</dbReference>
<dbReference type="KEGG" id="mana:MAMMFC1_03686"/>
<dbReference type="SUPFAM" id="SSF52540">
    <property type="entry name" value="P-loop containing nucleoside triphosphate hydrolases"/>
    <property type="match status" value="1"/>
</dbReference>
<keyword evidence="2" id="KW-1185">Reference proteome</keyword>
<reference evidence="1 2" key="1">
    <citation type="journal article" date="2018" name="Int. J. Syst. Evol. Microbiol.">
        <title>Methylomusa anaerophila gen. nov., sp. nov., an anaerobic methanol-utilizing bacterium isolated from a microbial fuel cell.</title>
        <authorList>
            <person name="Amano N."/>
            <person name="Yamamuro A."/>
            <person name="Miyahara M."/>
            <person name="Kouzuma A."/>
            <person name="Abe T."/>
            <person name="Watanabe K."/>
        </authorList>
    </citation>
    <scope>NUCLEOTIDE SEQUENCE [LARGE SCALE GENOMIC DNA]</scope>
    <source>
        <strain evidence="1 2">MMFC1</strain>
    </source>
</reference>
<accession>A0A348API0</accession>
<dbReference type="CDD" id="cd00561">
    <property type="entry name" value="CobA_ACA"/>
    <property type="match status" value="1"/>
</dbReference>
<dbReference type="PIRSF" id="PIRSF015617">
    <property type="entry name" value="Adensltrnsf_CobA"/>
    <property type="match status" value="1"/>
</dbReference>
<dbReference type="EMBL" id="AP018449">
    <property type="protein sequence ID" value="BBB92978.1"/>
    <property type="molecule type" value="Genomic_DNA"/>
</dbReference>
<name>A0A348API0_9FIRM</name>
<dbReference type="GO" id="GO:0009236">
    <property type="term" value="P:cobalamin biosynthetic process"/>
    <property type="evidence" value="ECO:0007669"/>
    <property type="project" value="InterPro"/>
</dbReference>
<dbReference type="AlphaFoldDB" id="A0A348API0"/>
<evidence type="ECO:0000313" key="1">
    <source>
        <dbReference type="EMBL" id="BBB92978.1"/>
    </source>
</evidence>
<organism evidence="1 2">
    <name type="scientific">Methylomusa anaerophila</name>
    <dbReference type="NCBI Taxonomy" id="1930071"/>
    <lineage>
        <taxon>Bacteria</taxon>
        <taxon>Bacillati</taxon>
        <taxon>Bacillota</taxon>
        <taxon>Negativicutes</taxon>
        <taxon>Selenomonadales</taxon>
        <taxon>Sporomusaceae</taxon>
        <taxon>Methylomusa</taxon>
    </lineage>
</organism>
<dbReference type="InterPro" id="IPR003724">
    <property type="entry name" value="CblAdoTrfase_CobA"/>
</dbReference>
<dbReference type="InterPro" id="IPR027417">
    <property type="entry name" value="P-loop_NTPase"/>
</dbReference>
<dbReference type="NCBIfam" id="NF004637">
    <property type="entry name" value="PRK05986.1"/>
    <property type="match status" value="1"/>
</dbReference>
<sequence length="180" mass="19822">MTTLDKFGLIQVYTGNGKGKTTASLGLAFRAAGHGFKVCMIQFMKKGSQYGEAKAAQLIPGFNLIQVGREEFVNLNNPDSIDCKLARDGWELAKAKIDSGEYAIVILDEINVAMNYGLLETKGVVTYLNNHKNQNVNTEIILTGRYAPTEILEIADLVTEMREIRHPAQNGVPARKGIDY</sequence>
<dbReference type="Pfam" id="PF02572">
    <property type="entry name" value="CobA_CobO_BtuR"/>
    <property type="match status" value="1"/>
</dbReference>
<dbReference type="Gene3D" id="3.40.50.300">
    <property type="entry name" value="P-loop containing nucleotide triphosphate hydrolases"/>
    <property type="match status" value="1"/>
</dbReference>
<evidence type="ECO:0000313" key="2">
    <source>
        <dbReference type="Proteomes" id="UP000276437"/>
    </source>
</evidence>
<dbReference type="OrthoDB" id="9810309at2"/>
<dbReference type="GO" id="GO:0005524">
    <property type="term" value="F:ATP binding"/>
    <property type="evidence" value="ECO:0007669"/>
    <property type="project" value="InterPro"/>
</dbReference>
<protein>
    <submittedName>
        <fullName evidence="1">Cob(I)yrinic acid a,c-diamide adenosyltransferase</fullName>
        <ecNumber evidence="1">2.5.1.17</ecNumber>
    </submittedName>
</protein>
<dbReference type="NCBIfam" id="TIGR00708">
    <property type="entry name" value="cobA"/>
    <property type="match status" value="1"/>
</dbReference>
<proteinExistence type="predicted"/>
<dbReference type="Proteomes" id="UP000276437">
    <property type="component" value="Chromosome"/>
</dbReference>
<keyword evidence="1" id="KW-0808">Transferase</keyword>
<dbReference type="PANTHER" id="PTHR46638">
    <property type="entry name" value="CORRINOID ADENOSYLTRANSFERASE"/>
    <property type="match status" value="1"/>
</dbReference>